<feature type="domain" description="P-type ATPase N-terminal" evidence="17">
    <location>
        <begin position="30"/>
        <end position="79"/>
    </location>
</feature>
<comment type="catalytic activity">
    <reaction evidence="11 15">
        <text>ATP + H2O + phospholipidSide 1 = ADP + phosphate + phospholipidSide 2.</text>
        <dbReference type="EC" id="7.6.2.1"/>
    </reaction>
</comment>
<evidence type="ECO:0000256" key="6">
    <source>
        <dbReference type="ARBA" id="ARBA00022840"/>
    </source>
</evidence>
<evidence type="ECO:0000256" key="14">
    <source>
        <dbReference type="PIRSR" id="PIRSR606539-3"/>
    </source>
</evidence>
<keyword evidence="7 14" id="KW-0460">Magnesium</keyword>
<keyword evidence="9 15" id="KW-1133">Transmembrane helix</keyword>
<feature type="binding site" evidence="13">
    <location>
        <position position="535"/>
    </location>
    <ligand>
        <name>ATP</name>
        <dbReference type="ChEBI" id="CHEBI:30616"/>
    </ligand>
</feature>
<comment type="subcellular location">
    <subcellularLocation>
        <location evidence="1 15">Membrane</location>
        <topology evidence="1 15">Multi-pass membrane protein</topology>
    </subcellularLocation>
</comment>
<accession>R7QFL0</accession>
<feature type="binding site" evidence="13">
    <location>
        <position position="353"/>
    </location>
    <ligand>
        <name>ATP</name>
        <dbReference type="ChEBI" id="CHEBI:30616"/>
    </ligand>
</feature>
<dbReference type="GeneID" id="17323742"/>
<feature type="domain" description="P-type ATPase C-terminal" evidence="18">
    <location>
        <begin position="757"/>
        <end position="1004"/>
    </location>
</feature>
<dbReference type="InterPro" id="IPR036412">
    <property type="entry name" value="HAD-like_sf"/>
</dbReference>
<dbReference type="Gene3D" id="3.40.50.1000">
    <property type="entry name" value="HAD superfamily/HAD-like"/>
    <property type="match status" value="1"/>
</dbReference>
<keyword evidence="20" id="KW-1185">Reference proteome</keyword>
<feature type="binding site" evidence="13">
    <location>
        <position position="617"/>
    </location>
    <ligand>
        <name>ATP</name>
        <dbReference type="ChEBI" id="CHEBI:30616"/>
    </ligand>
</feature>
<feature type="binding site" evidence="14">
    <location>
        <position position="351"/>
    </location>
    <ligand>
        <name>Mg(2+)</name>
        <dbReference type="ChEBI" id="CHEBI:18420"/>
    </ligand>
</feature>
<evidence type="ECO:0000256" key="1">
    <source>
        <dbReference type="ARBA" id="ARBA00004141"/>
    </source>
</evidence>
<dbReference type="InterPro" id="IPR023299">
    <property type="entry name" value="ATPase_P-typ_cyto_dom_N"/>
</dbReference>
<keyword evidence="6 13" id="KW-0067">ATP-binding</keyword>
<dbReference type="STRING" id="2769.R7QFL0"/>
<dbReference type="GO" id="GO:0016887">
    <property type="term" value="F:ATP hydrolysis activity"/>
    <property type="evidence" value="ECO:0007669"/>
    <property type="project" value="InterPro"/>
</dbReference>
<feature type="binding site" evidence="13">
    <location>
        <position position="616"/>
    </location>
    <ligand>
        <name>ATP</name>
        <dbReference type="ChEBI" id="CHEBI:30616"/>
    </ligand>
</feature>
<evidence type="ECO:0000256" key="3">
    <source>
        <dbReference type="ARBA" id="ARBA00022692"/>
    </source>
</evidence>
<evidence type="ECO:0000256" key="10">
    <source>
        <dbReference type="ARBA" id="ARBA00023136"/>
    </source>
</evidence>
<feature type="binding site" evidence="13">
    <location>
        <position position="503"/>
    </location>
    <ligand>
        <name>ATP</name>
        <dbReference type="ChEBI" id="CHEBI:30616"/>
    </ligand>
</feature>
<evidence type="ECO:0000256" key="13">
    <source>
        <dbReference type="PIRSR" id="PIRSR606539-2"/>
    </source>
</evidence>
<feature type="transmembrane region" description="Helical" evidence="15">
    <location>
        <begin position="938"/>
        <end position="962"/>
    </location>
</feature>
<dbReference type="SUPFAM" id="SSF81665">
    <property type="entry name" value="Calcium ATPase, transmembrane domain M"/>
    <property type="match status" value="1"/>
</dbReference>
<dbReference type="OMA" id="KMYYSRS"/>
<dbReference type="EC" id="7.6.2.1" evidence="15"/>
<feature type="compositionally biased region" description="Polar residues" evidence="16">
    <location>
        <begin position="627"/>
        <end position="638"/>
    </location>
</feature>
<keyword evidence="8 15" id="KW-1278">Translocase</keyword>
<feature type="binding site" evidence="13">
    <location>
        <position position="352"/>
    </location>
    <ligand>
        <name>ATP</name>
        <dbReference type="ChEBI" id="CHEBI:30616"/>
    </ligand>
</feature>
<dbReference type="PROSITE" id="PS00154">
    <property type="entry name" value="ATPASE_E1_E2"/>
    <property type="match status" value="1"/>
</dbReference>
<feature type="binding site" evidence="13">
    <location>
        <position position="615"/>
    </location>
    <ligand>
        <name>ATP</name>
        <dbReference type="ChEBI" id="CHEBI:30616"/>
    </ligand>
</feature>
<evidence type="ECO:0000256" key="11">
    <source>
        <dbReference type="ARBA" id="ARBA00034036"/>
    </source>
</evidence>
<evidence type="ECO:0000256" key="7">
    <source>
        <dbReference type="ARBA" id="ARBA00022842"/>
    </source>
</evidence>
<feature type="transmembrane region" description="Helical" evidence="15">
    <location>
        <begin position="912"/>
        <end position="931"/>
    </location>
</feature>
<dbReference type="PANTHER" id="PTHR24092:SF150">
    <property type="entry name" value="PHOSPHOLIPID-TRANSPORTING ATPASE"/>
    <property type="match status" value="1"/>
</dbReference>
<feature type="binding site" evidence="13">
    <location>
        <position position="351"/>
    </location>
    <ligand>
        <name>ATP</name>
        <dbReference type="ChEBI" id="CHEBI:30616"/>
    </ligand>
</feature>
<evidence type="ECO:0000259" key="17">
    <source>
        <dbReference type="Pfam" id="PF16209"/>
    </source>
</evidence>
<dbReference type="Pfam" id="PF16212">
    <property type="entry name" value="PhoLip_ATPase_C"/>
    <property type="match status" value="1"/>
</dbReference>
<dbReference type="KEGG" id="ccp:CHC_T00004602001"/>
<dbReference type="InterPro" id="IPR001757">
    <property type="entry name" value="P_typ_ATPase"/>
</dbReference>
<comment type="similarity">
    <text evidence="2 15">Belongs to the cation transport ATPase (P-type) (TC 3.A.3) family. Type IV subfamily.</text>
</comment>
<organism evidence="19 20">
    <name type="scientific">Chondrus crispus</name>
    <name type="common">Carrageen Irish moss</name>
    <name type="synonym">Polymorpha crispa</name>
    <dbReference type="NCBI Taxonomy" id="2769"/>
    <lineage>
        <taxon>Eukaryota</taxon>
        <taxon>Rhodophyta</taxon>
        <taxon>Florideophyceae</taxon>
        <taxon>Rhodymeniophycidae</taxon>
        <taxon>Gigartinales</taxon>
        <taxon>Gigartinaceae</taxon>
        <taxon>Chondrus</taxon>
    </lineage>
</organism>
<dbReference type="InterPro" id="IPR008250">
    <property type="entry name" value="ATPase_P-typ_transduc_dom_A_sf"/>
</dbReference>
<dbReference type="Gene3D" id="2.70.150.10">
    <property type="entry name" value="Calcium-transporting ATPase, cytoplasmic transduction domain A"/>
    <property type="match status" value="1"/>
</dbReference>
<evidence type="ECO:0000313" key="20">
    <source>
        <dbReference type="Proteomes" id="UP000012073"/>
    </source>
</evidence>
<dbReference type="Pfam" id="PF16209">
    <property type="entry name" value="PhoLip_ATPase_N"/>
    <property type="match status" value="1"/>
</dbReference>
<feature type="binding site" evidence="13">
    <location>
        <position position="735"/>
    </location>
    <ligand>
        <name>ATP</name>
        <dbReference type="ChEBI" id="CHEBI:30616"/>
    </ligand>
</feature>
<protein>
    <recommendedName>
        <fullName evidence="15">Phospholipid-transporting ATPase</fullName>
        <ecNumber evidence="15">7.6.2.1</ecNumber>
    </recommendedName>
</protein>
<sequence>MRIPFFSSAPPSSATRKITPLTRLLEHGLNAVKTSKYSLVNLLPLAICDQFRRLSNFYFLIVSIVSFVPNISPTSPVSTTLPLLVVVGFGLARDLWEDLQRRRDDAPTLVAVEHALRPARDLAVGDVVLVSRDDPFPADLLLLHAAAAPLCYVSTANLDGESNLKRRAVPPVLQVAKLPPLHEITVTVPAPSDDLYAFSAAMQVGGGQPTSLSVDNLLLRGSILRNTPYVYGLVLYNGQDTKLARNMRNPPSKLGGIERMMNRVVVGLFSILAVDRLLSGSSVGFRSLGTYLILFHSFVPVSMFVTLEFARIIQGWFIGEDKKMRTKGVSVKSKSNNLNESLGYVEHIFSDKTGTLTENVMRYVACSAGGNVYDERRAPGCLASAIRDGAEEVRNFVLAMAVSHDVVPEVDEAEGSVSVPDDGLRGMPDFQGESPDEVALVEAAFAAGIELQGRTADTLVVKESWAETASTYTILANLAFTSERKRMSTVLRCPDGLIRIFTKGADMVMLDLLSRSPAFVSLSRDTDSFSKEGLRTLVFGSRVISENEYEQWKSYYAEATTAIEDRVEREAEVAAMIEKDLDFVGVSAVEDKLQENVADTVQFLREAGMRFWVLTGDKRETAENIGYSSNRDNAQSNPRAHHRRRSSLASGNLIAALTLRSIDHGVEFEMGMVIDGETLGFIEGQELEELFLEVADLCKTVICARVTPIQKAKVVKLVRTYDHSSTLAIGDGGNDVSMIQEAHIGVGIKGKEGSQAARAADYSMGEFQHLRRLLAVHGRFSYIRTAGIINLSFYKNIFFTTTQIMFQFFCFASGTTFHNQWIVTAWNSMLTLAPPFLFGIFERDLEEDTVMRFPSVYSSNRNHRLFSMRTVLEFTIAYSIWHATVVFFMTYFYFGRVEPIVFSNGHDAGFRLVGLAVSTMAVPIALSKFLLSSHLWTAAVLIGCGVSFGLLWALIPVFTSLAHEYALEGVLAKLFSSPTYHLLWPIVFATVFLPDFFVIMIRMNRKANMNSVAAEELRIFKR</sequence>
<comment type="caution">
    <text evidence="15">Lacks conserved residue(s) required for the propagation of feature annotation.</text>
</comment>
<feature type="binding site" evidence="13">
    <location>
        <position position="705"/>
    </location>
    <ligand>
        <name>ATP</name>
        <dbReference type="ChEBI" id="CHEBI:30616"/>
    </ligand>
</feature>
<dbReference type="EMBL" id="HG001766">
    <property type="protein sequence ID" value="CDF36210.1"/>
    <property type="molecule type" value="Genomic_DNA"/>
</dbReference>
<dbReference type="InterPro" id="IPR032631">
    <property type="entry name" value="P-type_ATPase_N"/>
</dbReference>
<dbReference type="GO" id="GO:0005524">
    <property type="term" value="F:ATP binding"/>
    <property type="evidence" value="ECO:0007669"/>
    <property type="project" value="UniProtKB-UniRule"/>
</dbReference>
<feature type="transmembrane region" description="Helical" evidence="15">
    <location>
        <begin position="871"/>
        <end position="892"/>
    </location>
</feature>
<dbReference type="InterPro" id="IPR018303">
    <property type="entry name" value="ATPase_P-typ_P_site"/>
</dbReference>
<dbReference type="FunFam" id="3.40.50.1000:FF:000014">
    <property type="entry name" value="Phospholipid-transporting ATPase"/>
    <property type="match status" value="1"/>
</dbReference>
<feature type="binding site" evidence="13">
    <location>
        <position position="437"/>
    </location>
    <ligand>
        <name>ATP</name>
        <dbReference type="ChEBI" id="CHEBI:30616"/>
    </ligand>
</feature>
<dbReference type="InterPro" id="IPR032630">
    <property type="entry name" value="P_typ_ATPase_c"/>
</dbReference>
<dbReference type="Proteomes" id="UP000012073">
    <property type="component" value="Unassembled WGS sequence"/>
</dbReference>
<dbReference type="SFLD" id="SFLDF00027">
    <property type="entry name" value="p-type_atpase"/>
    <property type="match status" value="1"/>
</dbReference>
<proteinExistence type="inferred from homology"/>
<dbReference type="InterPro" id="IPR023298">
    <property type="entry name" value="ATPase_P-typ_TM_dom_sf"/>
</dbReference>
<feature type="binding site" evidence="14">
    <location>
        <position position="735"/>
    </location>
    <ligand>
        <name>Mg(2+)</name>
        <dbReference type="ChEBI" id="CHEBI:18420"/>
    </ligand>
</feature>
<dbReference type="GO" id="GO:0045332">
    <property type="term" value="P:phospholipid translocation"/>
    <property type="evidence" value="ECO:0007669"/>
    <property type="project" value="TreeGrafter"/>
</dbReference>
<feature type="binding site" evidence="14">
    <location>
        <position position="731"/>
    </location>
    <ligand>
        <name>Mg(2+)</name>
        <dbReference type="ChEBI" id="CHEBI:18420"/>
    </ligand>
</feature>
<evidence type="ECO:0000313" key="19">
    <source>
        <dbReference type="EMBL" id="CDF36210.1"/>
    </source>
</evidence>
<evidence type="ECO:0000256" key="9">
    <source>
        <dbReference type="ARBA" id="ARBA00022989"/>
    </source>
</evidence>
<keyword evidence="5 13" id="KW-0547">Nucleotide-binding</keyword>
<dbReference type="InterPro" id="IPR023214">
    <property type="entry name" value="HAD_sf"/>
</dbReference>
<evidence type="ECO:0000256" key="4">
    <source>
        <dbReference type="ARBA" id="ARBA00022723"/>
    </source>
</evidence>
<reference evidence="20" key="1">
    <citation type="journal article" date="2013" name="Proc. Natl. Acad. Sci. U.S.A.">
        <title>Genome structure and metabolic features in the red seaweed Chondrus crispus shed light on evolution of the Archaeplastida.</title>
        <authorList>
            <person name="Collen J."/>
            <person name="Porcel B."/>
            <person name="Carre W."/>
            <person name="Ball S.G."/>
            <person name="Chaparro C."/>
            <person name="Tonon T."/>
            <person name="Barbeyron T."/>
            <person name="Michel G."/>
            <person name="Noel B."/>
            <person name="Valentin K."/>
            <person name="Elias M."/>
            <person name="Artiguenave F."/>
            <person name="Arun A."/>
            <person name="Aury J.M."/>
            <person name="Barbosa-Neto J.F."/>
            <person name="Bothwell J.H."/>
            <person name="Bouget F.Y."/>
            <person name="Brillet L."/>
            <person name="Cabello-Hurtado F."/>
            <person name="Capella-Gutierrez S."/>
            <person name="Charrier B."/>
            <person name="Cladiere L."/>
            <person name="Cock J.M."/>
            <person name="Coelho S.M."/>
            <person name="Colleoni C."/>
            <person name="Czjzek M."/>
            <person name="Da Silva C."/>
            <person name="Delage L."/>
            <person name="Denoeud F."/>
            <person name="Deschamps P."/>
            <person name="Dittami S.M."/>
            <person name="Gabaldon T."/>
            <person name="Gachon C.M."/>
            <person name="Groisillier A."/>
            <person name="Herve C."/>
            <person name="Jabbari K."/>
            <person name="Katinka M."/>
            <person name="Kloareg B."/>
            <person name="Kowalczyk N."/>
            <person name="Labadie K."/>
            <person name="Leblanc C."/>
            <person name="Lopez P.J."/>
            <person name="McLachlan D.H."/>
            <person name="Meslet-Cladiere L."/>
            <person name="Moustafa A."/>
            <person name="Nehr Z."/>
            <person name="Nyvall Collen P."/>
            <person name="Panaud O."/>
            <person name="Partensky F."/>
            <person name="Poulain J."/>
            <person name="Rensing S.A."/>
            <person name="Rousvoal S."/>
            <person name="Samson G."/>
            <person name="Symeonidi A."/>
            <person name="Weissenbach J."/>
            <person name="Zambounis A."/>
            <person name="Wincker P."/>
            <person name="Boyen C."/>
        </authorList>
    </citation>
    <scope>NUCLEOTIDE SEQUENCE [LARGE SCALE GENOMIC DNA]</scope>
    <source>
        <strain evidence="20">cv. Stackhouse</strain>
    </source>
</reference>
<dbReference type="NCBIfam" id="TIGR01494">
    <property type="entry name" value="ATPase_P-type"/>
    <property type="match status" value="1"/>
</dbReference>
<dbReference type="PRINTS" id="PR00119">
    <property type="entry name" value="CATATPASE"/>
</dbReference>
<dbReference type="Gramene" id="CDF36210">
    <property type="protein sequence ID" value="CDF36210"/>
    <property type="gene ID" value="CHC_T00004602001"/>
</dbReference>
<evidence type="ECO:0000256" key="5">
    <source>
        <dbReference type="ARBA" id="ARBA00022741"/>
    </source>
</evidence>
<feature type="transmembrane region" description="Helical" evidence="15">
    <location>
        <begin position="982"/>
        <end position="1001"/>
    </location>
</feature>
<dbReference type="SUPFAM" id="SSF56784">
    <property type="entry name" value="HAD-like"/>
    <property type="match status" value="1"/>
</dbReference>
<feature type="binding site" evidence="14">
    <location>
        <position position="353"/>
    </location>
    <ligand>
        <name>Mg(2+)</name>
        <dbReference type="ChEBI" id="CHEBI:18420"/>
    </ligand>
</feature>
<name>R7QFL0_CHOCR</name>
<evidence type="ECO:0000256" key="15">
    <source>
        <dbReference type="RuleBase" id="RU362033"/>
    </source>
</evidence>
<dbReference type="SFLD" id="SFLDS00003">
    <property type="entry name" value="Haloacid_Dehalogenase"/>
    <property type="match status" value="1"/>
</dbReference>
<dbReference type="OrthoDB" id="377733at2759"/>
<dbReference type="SUPFAM" id="SSF81660">
    <property type="entry name" value="Metal cation-transporting ATPase, ATP-binding domain N"/>
    <property type="match status" value="1"/>
</dbReference>
<dbReference type="NCBIfam" id="TIGR01652">
    <property type="entry name" value="ATPase-Plipid"/>
    <property type="match status" value="1"/>
</dbReference>
<dbReference type="GO" id="GO:0000287">
    <property type="term" value="F:magnesium ion binding"/>
    <property type="evidence" value="ECO:0007669"/>
    <property type="project" value="UniProtKB-UniRule"/>
</dbReference>
<dbReference type="InterPro" id="IPR044492">
    <property type="entry name" value="P_typ_ATPase_HD_dom"/>
</dbReference>
<dbReference type="GO" id="GO:0140326">
    <property type="term" value="F:ATPase-coupled intramembrane lipid transporter activity"/>
    <property type="evidence" value="ECO:0007669"/>
    <property type="project" value="UniProtKB-EC"/>
</dbReference>
<dbReference type="InterPro" id="IPR006539">
    <property type="entry name" value="P-type_ATPase_IV"/>
</dbReference>
<dbReference type="SFLD" id="SFLDG00002">
    <property type="entry name" value="C1.7:_P-type_atpase_like"/>
    <property type="match status" value="1"/>
</dbReference>
<dbReference type="RefSeq" id="XP_005716029.1">
    <property type="nucleotide sequence ID" value="XM_005715972.1"/>
</dbReference>
<keyword evidence="10 15" id="KW-0472">Membrane</keyword>
<dbReference type="SUPFAM" id="SSF81653">
    <property type="entry name" value="Calcium ATPase, transduction domain A"/>
    <property type="match status" value="1"/>
</dbReference>
<gene>
    <name evidence="19" type="ORF">CHC_T00004602001</name>
</gene>
<dbReference type="Pfam" id="PF13246">
    <property type="entry name" value="Cation_ATPase"/>
    <property type="match status" value="1"/>
</dbReference>
<dbReference type="PhylomeDB" id="R7QFL0"/>
<dbReference type="PANTHER" id="PTHR24092">
    <property type="entry name" value="PROBABLE PHOSPHOLIPID-TRANSPORTING ATPASE"/>
    <property type="match status" value="1"/>
</dbReference>
<keyword evidence="4 14" id="KW-0479">Metal-binding</keyword>
<feature type="active site" description="4-aspartylphosphate intermediate" evidence="12">
    <location>
        <position position="351"/>
    </location>
</feature>
<evidence type="ECO:0000256" key="12">
    <source>
        <dbReference type="PIRSR" id="PIRSR606539-1"/>
    </source>
</evidence>
<feature type="binding site" evidence="13">
    <location>
        <position position="734"/>
    </location>
    <ligand>
        <name>ATP</name>
        <dbReference type="ChEBI" id="CHEBI:30616"/>
    </ligand>
</feature>
<evidence type="ECO:0000256" key="2">
    <source>
        <dbReference type="ARBA" id="ARBA00008109"/>
    </source>
</evidence>
<keyword evidence="3 15" id="KW-0812">Transmembrane</keyword>
<comment type="cofactor">
    <cofactor evidence="14">
        <name>Mg(2+)</name>
        <dbReference type="ChEBI" id="CHEBI:18420"/>
    </cofactor>
</comment>
<feature type="binding site" evidence="13">
    <location>
        <position position="480"/>
    </location>
    <ligand>
        <name>ATP</name>
        <dbReference type="ChEBI" id="CHEBI:30616"/>
    </ligand>
</feature>
<feature type="binding site" evidence="13">
    <location>
        <position position="711"/>
    </location>
    <ligand>
        <name>ATP</name>
        <dbReference type="ChEBI" id="CHEBI:30616"/>
    </ligand>
</feature>
<dbReference type="GO" id="GO:0005886">
    <property type="term" value="C:plasma membrane"/>
    <property type="evidence" value="ECO:0007669"/>
    <property type="project" value="TreeGrafter"/>
</dbReference>
<evidence type="ECO:0000256" key="16">
    <source>
        <dbReference type="SAM" id="MobiDB-lite"/>
    </source>
</evidence>
<dbReference type="AlphaFoldDB" id="R7QFL0"/>
<evidence type="ECO:0000256" key="8">
    <source>
        <dbReference type="ARBA" id="ARBA00022967"/>
    </source>
</evidence>
<dbReference type="Gene3D" id="3.40.1110.10">
    <property type="entry name" value="Calcium-transporting ATPase, cytoplasmic domain N"/>
    <property type="match status" value="1"/>
</dbReference>
<feature type="region of interest" description="Disordered" evidence="16">
    <location>
        <begin position="627"/>
        <end position="646"/>
    </location>
</feature>
<evidence type="ECO:0000259" key="18">
    <source>
        <dbReference type="Pfam" id="PF16212"/>
    </source>
</evidence>